<dbReference type="InterPro" id="IPR041796">
    <property type="entry name" value="Mre11_N"/>
</dbReference>
<keyword evidence="1 4" id="KW-0540">Nuclease</keyword>
<evidence type="ECO:0000256" key="4">
    <source>
        <dbReference type="RuleBase" id="RU363069"/>
    </source>
</evidence>
<evidence type="ECO:0000313" key="7">
    <source>
        <dbReference type="Proteomes" id="UP000680038"/>
    </source>
</evidence>
<dbReference type="NCBIfam" id="TIGR00619">
    <property type="entry name" value="sbcd"/>
    <property type="match status" value="1"/>
</dbReference>
<comment type="similarity">
    <text evidence="4">Belongs to the SbcD family.</text>
</comment>
<keyword evidence="4" id="KW-0255">Endonuclease</keyword>
<feature type="domain" description="Calcineurin-like phosphoesterase" evidence="5">
    <location>
        <begin position="1"/>
        <end position="246"/>
    </location>
</feature>
<dbReference type="GO" id="GO:0006310">
    <property type="term" value="P:DNA recombination"/>
    <property type="evidence" value="ECO:0007669"/>
    <property type="project" value="UniProtKB-KW"/>
</dbReference>
<keyword evidence="4" id="KW-0233">DNA recombination</keyword>
<dbReference type="Proteomes" id="UP000680038">
    <property type="component" value="Unassembled WGS sequence"/>
</dbReference>
<evidence type="ECO:0000313" key="6">
    <source>
        <dbReference type="EMBL" id="CAG5008817.1"/>
    </source>
</evidence>
<dbReference type="EMBL" id="CAJRAF010000002">
    <property type="protein sequence ID" value="CAG5008817.1"/>
    <property type="molecule type" value="Genomic_DNA"/>
</dbReference>
<name>A0A916JFN3_9BACT</name>
<evidence type="ECO:0000256" key="1">
    <source>
        <dbReference type="ARBA" id="ARBA00022722"/>
    </source>
</evidence>
<evidence type="ECO:0000259" key="5">
    <source>
        <dbReference type="Pfam" id="PF00149"/>
    </source>
</evidence>
<reference evidence="6" key="1">
    <citation type="submission" date="2021-04" db="EMBL/GenBank/DDBJ databases">
        <authorList>
            <person name="Rodrigo-Torres L."/>
            <person name="Arahal R. D."/>
            <person name="Lucena T."/>
        </authorList>
    </citation>
    <scope>NUCLEOTIDE SEQUENCE</scope>
    <source>
        <strain evidence="6">CECT 9275</strain>
    </source>
</reference>
<dbReference type="AlphaFoldDB" id="A0A916JFN3"/>
<dbReference type="Gene3D" id="3.60.21.10">
    <property type="match status" value="1"/>
</dbReference>
<dbReference type="InterPro" id="IPR029052">
    <property type="entry name" value="Metallo-depent_PP-like"/>
</dbReference>
<dbReference type="SUPFAM" id="SSF56300">
    <property type="entry name" value="Metallo-dependent phosphatases"/>
    <property type="match status" value="1"/>
</dbReference>
<gene>
    <name evidence="6" type="primary">cpdA_12</name>
    <name evidence="4" type="synonym">sbcD</name>
    <name evidence="6" type="ORF">DYBT9275_04363</name>
</gene>
<keyword evidence="3 4" id="KW-0269">Exonuclease</keyword>
<evidence type="ECO:0000256" key="2">
    <source>
        <dbReference type="ARBA" id="ARBA00022801"/>
    </source>
</evidence>
<sequence>MKILHTADWHIGKRLDTFTRLDEQRLVLDEICEVAETEKVDAVVIAGDLFDNFNPSSEATELLYSTLHRLSADGSRAVIAIAGNHDSPERINVPDALARVCGIIFVGFPNSEVPKFCTQGKVDLIRTAKGFIEINLPHCDFPLRVIHTPYANEQRLKTFLGVDDSEDILRNHLQEHWKELSDAYLDDLGFNLLVTHLYVMKKDDPHPEEEPDEERPILHVGGAQAIYTENFPASVHYVALGHLHRYHRVDKSPPVVYSSSPLAYSFSEANQTKYVVLIEAEAGRLVNYRPVELKSGKKLRRGKFENIDQAIDWLLQHPHDLMELTIVSENYLEASDKKRLTDAHPGIVQIIPQIQKVNVEETTSQADLTLSIDKLFLEYFKTRNKGQLPSEGLMEVFREVLGTQEDS</sequence>
<comment type="function">
    <text evidence="4">SbcCD cleaves DNA hairpin structures. These structures can inhibit DNA replication and are intermediates in certain DNA recombination reactions. The complex acts as a 3'-&gt;5' double strand exonuclease that can open hairpins. It also has a 5' single-strand endonuclease activity.</text>
</comment>
<dbReference type="GO" id="GO:0006260">
    <property type="term" value="P:DNA replication"/>
    <property type="evidence" value="ECO:0007669"/>
    <property type="project" value="UniProtKB-KW"/>
</dbReference>
<dbReference type="GO" id="GO:0008408">
    <property type="term" value="F:3'-5' exonuclease activity"/>
    <property type="evidence" value="ECO:0007669"/>
    <property type="project" value="InterPro"/>
</dbReference>
<comment type="subunit">
    <text evidence="4">Heterodimer of SbcC and SbcD.</text>
</comment>
<dbReference type="InterPro" id="IPR050535">
    <property type="entry name" value="DNA_Repair-Maintenance_Comp"/>
</dbReference>
<dbReference type="RefSeq" id="WP_215240743.1">
    <property type="nucleotide sequence ID" value="NZ_CAJRAF010000002.1"/>
</dbReference>
<dbReference type="Pfam" id="PF00149">
    <property type="entry name" value="Metallophos"/>
    <property type="match status" value="1"/>
</dbReference>
<dbReference type="CDD" id="cd00840">
    <property type="entry name" value="MPP_Mre11_N"/>
    <property type="match status" value="1"/>
</dbReference>
<protein>
    <recommendedName>
        <fullName evidence="4">Nuclease SbcCD subunit D</fullName>
    </recommendedName>
</protein>
<dbReference type="PANTHER" id="PTHR30337">
    <property type="entry name" value="COMPONENT OF ATP-DEPENDENT DSDNA EXONUCLEASE"/>
    <property type="match status" value="1"/>
</dbReference>
<keyword evidence="4" id="KW-0235">DNA replication</keyword>
<dbReference type="InterPro" id="IPR004843">
    <property type="entry name" value="Calcineurin-like_PHP"/>
</dbReference>
<organism evidence="6 7">
    <name type="scientific">Dyadobacter helix</name>
    <dbReference type="NCBI Taxonomy" id="2822344"/>
    <lineage>
        <taxon>Bacteria</taxon>
        <taxon>Pseudomonadati</taxon>
        <taxon>Bacteroidota</taxon>
        <taxon>Cytophagia</taxon>
        <taxon>Cytophagales</taxon>
        <taxon>Spirosomataceae</taxon>
        <taxon>Dyadobacter</taxon>
    </lineage>
</organism>
<keyword evidence="2 4" id="KW-0378">Hydrolase</keyword>
<evidence type="ECO:0000256" key="3">
    <source>
        <dbReference type="ARBA" id="ARBA00022839"/>
    </source>
</evidence>
<proteinExistence type="inferred from homology"/>
<keyword evidence="7" id="KW-1185">Reference proteome</keyword>
<accession>A0A916JFN3</accession>
<comment type="caution">
    <text evidence="6">The sequence shown here is derived from an EMBL/GenBank/DDBJ whole genome shotgun (WGS) entry which is preliminary data.</text>
</comment>
<dbReference type="PANTHER" id="PTHR30337:SF0">
    <property type="entry name" value="NUCLEASE SBCCD SUBUNIT D"/>
    <property type="match status" value="1"/>
</dbReference>
<dbReference type="InterPro" id="IPR004593">
    <property type="entry name" value="SbcD"/>
</dbReference>
<dbReference type="GO" id="GO:0004519">
    <property type="term" value="F:endonuclease activity"/>
    <property type="evidence" value="ECO:0007669"/>
    <property type="project" value="UniProtKB-KW"/>
</dbReference>